<protein>
    <recommendedName>
        <fullName evidence="6">Pantothenate kinase</fullName>
    </recommendedName>
</protein>
<dbReference type="PANTHER" id="PTHR12280:SF20">
    <property type="entry name" value="4'-PHOSPHOPANTETHEINE PHOSPHATASE"/>
    <property type="match status" value="1"/>
</dbReference>
<organism evidence="4 5">
    <name type="scientific">Effrenium voratum</name>
    <dbReference type="NCBI Taxonomy" id="2562239"/>
    <lineage>
        <taxon>Eukaryota</taxon>
        <taxon>Sar</taxon>
        <taxon>Alveolata</taxon>
        <taxon>Dinophyceae</taxon>
        <taxon>Suessiales</taxon>
        <taxon>Symbiodiniaceae</taxon>
        <taxon>Effrenium</taxon>
    </lineage>
</organism>
<keyword evidence="3" id="KW-0173">Coenzyme A biosynthesis</keyword>
<dbReference type="InterPro" id="IPR043129">
    <property type="entry name" value="ATPase_NBD"/>
</dbReference>
<evidence type="ECO:0000256" key="1">
    <source>
        <dbReference type="ARBA" id="ARBA00022741"/>
    </source>
</evidence>
<reference evidence="4" key="1">
    <citation type="submission" date="2023-08" db="EMBL/GenBank/DDBJ databases">
        <authorList>
            <person name="Chen Y."/>
            <person name="Shah S."/>
            <person name="Dougan E. K."/>
            <person name="Thang M."/>
            <person name="Chan C."/>
        </authorList>
    </citation>
    <scope>NUCLEOTIDE SEQUENCE</scope>
</reference>
<dbReference type="Pfam" id="PF03630">
    <property type="entry name" value="Fumble"/>
    <property type="match status" value="1"/>
</dbReference>
<dbReference type="Proteomes" id="UP001178507">
    <property type="component" value="Unassembled WGS sequence"/>
</dbReference>
<evidence type="ECO:0000256" key="2">
    <source>
        <dbReference type="ARBA" id="ARBA00022840"/>
    </source>
</evidence>
<dbReference type="GO" id="GO:0004594">
    <property type="term" value="F:pantothenate kinase activity"/>
    <property type="evidence" value="ECO:0007669"/>
    <property type="project" value="TreeGrafter"/>
</dbReference>
<proteinExistence type="predicted"/>
<evidence type="ECO:0008006" key="6">
    <source>
        <dbReference type="Google" id="ProtNLM"/>
    </source>
</evidence>
<accession>A0AA36N969</accession>
<dbReference type="GO" id="GO:0005829">
    <property type="term" value="C:cytosol"/>
    <property type="evidence" value="ECO:0007669"/>
    <property type="project" value="TreeGrafter"/>
</dbReference>
<dbReference type="PANTHER" id="PTHR12280">
    <property type="entry name" value="PANTOTHENATE KINASE"/>
    <property type="match status" value="1"/>
</dbReference>
<evidence type="ECO:0000313" key="4">
    <source>
        <dbReference type="EMBL" id="CAJ1393938.1"/>
    </source>
</evidence>
<name>A0AA36N969_9DINO</name>
<sequence>MATAGGGACKFAPLFRDALRASRRVELEPVREMRAMVDGLLVLAPPSSTGMDSTGGTDQCFQQDIFTINEDGTTASRPWPDPLFPLILVIMGTGVSILRVDSGAPGDFVRVGGTACGGGTFLGLARLLTSATSFEQALDMAAEGNASNADKLVSDIYGDEGCSNLGLPGNLTASNFGKLGEMNCPRCDEKDLARALLQMVTQQSVLLGSAYARMAGCINRVFFAGGFVDEKNQIARTVRQGMCSVLL</sequence>
<keyword evidence="2" id="KW-0067">ATP-binding</keyword>
<dbReference type="AlphaFoldDB" id="A0AA36N969"/>
<keyword evidence="1" id="KW-0547">Nucleotide-binding</keyword>
<gene>
    <name evidence="4" type="ORF">EVOR1521_LOCUS18692</name>
</gene>
<keyword evidence="5" id="KW-1185">Reference proteome</keyword>
<dbReference type="Gene3D" id="3.30.420.40">
    <property type="match status" value="1"/>
</dbReference>
<comment type="caution">
    <text evidence="4">The sequence shown here is derived from an EMBL/GenBank/DDBJ whole genome shotgun (WGS) entry which is preliminary data.</text>
</comment>
<dbReference type="GO" id="GO:0015937">
    <property type="term" value="P:coenzyme A biosynthetic process"/>
    <property type="evidence" value="ECO:0007669"/>
    <property type="project" value="UniProtKB-KW"/>
</dbReference>
<dbReference type="InterPro" id="IPR004567">
    <property type="entry name" value="Type_II_PanK"/>
</dbReference>
<dbReference type="EMBL" id="CAUJNA010002680">
    <property type="protein sequence ID" value="CAJ1393938.1"/>
    <property type="molecule type" value="Genomic_DNA"/>
</dbReference>
<dbReference type="GO" id="GO:0005634">
    <property type="term" value="C:nucleus"/>
    <property type="evidence" value="ECO:0007669"/>
    <property type="project" value="TreeGrafter"/>
</dbReference>
<evidence type="ECO:0000256" key="3">
    <source>
        <dbReference type="ARBA" id="ARBA00022993"/>
    </source>
</evidence>
<evidence type="ECO:0000313" key="5">
    <source>
        <dbReference type="Proteomes" id="UP001178507"/>
    </source>
</evidence>
<dbReference type="GO" id="GO:0005524">
    <property type="term" value="F:ATP binding"/>
    <property type="evidence" value="ECO:0007669"/>
    <property type="project" value="UniProtKB-KW"/>
</dbReference>
<dbReference type="SUPFAM" id="SSF53067">
    <property type="entry name" value="Actin-like ATPase domain"/>
    <property type="match status" value="1"/>
</dbReference>